<comment type="caution">
    <text evidence="1">The sequence shown here is derived from an EMBL/GenBank/DDBJ whole genome shotgun (WGS) entry which is preliminary data.</text>
</comment>
<dbReference type="EMBL" id="JACVVK020000350">
    <property type="protein sequence ID" value="KAK7477430.1"/>
    <property type="molecule type" value="Genomic_DNA"/>
</dbReference>
<reference evidence="1 2" key="1">
    <citation type="journal article" date="2023" name="Sci. Data">
        <title>Genome assembly of the Korean intertidal mud-creeper Batillaria attramentaria.</title>
        <authorList>
            <person name="Patra A.K."/>
            <person name="Ho P.T."/>
            <person name="Jun S."/>
            <person name="Lee S.J."/>
            <person name="Kim Y."/>
            <person name="Won Y.J."/>
        </authorList>
    </citation>
    <scope>NUCLEOTIDE SEQUENCE [LARGE SCALE GENOMIC DNA]</scope>
    <source>
        <strain evidence="1">Wonlab-2016</strain>
    </source>
</reference>
<evidence type="ECO:0000313" key="1">
    <source>
        <dbReference type="EMBL" id="KAK7477430.1"/>
    </source>
</evidence>
<proteinExistence type="predicted"/>
<sequence length="95" mass="10638">MGSSGEDALQKVKELVRGQQTDIDDLPSLADVTSIRKVTRYMFSVSHLICLAVLIMSEDYRVADAHWLVTENVLAALMRSEQLEMPVQFEDLVVA</sequence>
<protein>
    <submittedName>
        <fullName evidence="1">Uncharacterized protein</fullName>
    </submittedName>
</protein>
<keyword evidence="2" id="KW-1185">Reference proteome</keyword>
<organism evidence="1 2">
    <name type="scientific">Batillaria attramentaria</name>
    <dbReference type="NCBI Taxonomy" id="370345"/>
    <lineage>
        <taxon>Eukaryota</taxon>
        <taxon>Metazoa</taxon>
        <taxon>Spiralia</taxon>
        <taxon>Lophotrochozoa</taxon>
        <taxon>Mollusca</taxon>
        <taxon>Gastropoda</taxon>
        <taxon>Caenogastropoda</taxon>
        <taxon>Sorbeoconcha</taxon>
        <taxon>Cerithioidea</taxon>
        <taxon>Batillariidae</taxon>
        <taxon>Batillaria</taxon>
    </lineage>
</organism>
<gene>
    <name evidence="1" type="ORF">BaRGS_00031332</name>
</gene>
<dbReference type="AlphaFoldDB" id="A0ABD0JRZ4"/>
<evidence type="ECO:0000313" key="2">
    <source>
        <dbReference type="Proteomes" id="UP001519460"/>
    </source>
</evidence>
<accession>A0ABD0JRZ4</accession>
<dbReference type="Proteomes" id="UP001519460">
    <property type="component" value="Unassembled WGS sequence"/>
</dbReference>
<name>A0ABD0JRZ4_9CAEN</name>